<proteinExistence type="predicted"/>
<dbReference type="AlphaFoldDB" id="A0A9D2F6N2"/>
<evidence type="ECO:0000313" key="1">
    <source>
        <dbReference type="EMBL" id="HIZ53450.1"/>
    </source>
</evidence>
<reference evidence="1" key="1">
    <citation type="journal article" date="2021" name="PeerJ">
        <title>Extensive microbial diversity within the chicken gut microbiome revealed by metagenomics and culture.</title>
        <authorList>
            <person name="Gilroy R."/>
            <person name="Ravi A."/>
            <person name="Getino M."/>
            <person name="Pursley I."/>
            <person name="Horton D.L."/>
            <person name="Alikhan N.F."/>
            <person name="Baker D."/>
            <person name="Gharbi K."/>
            <person name="Hall N."/>
            <person name="Watson M."/>
            <person name="Adriaenssens E.M."/>
            <person name="Foster-Nyarko E."/>
            <person name="Jarju S."/>
            <person name="Secka A."/>
            <person name="Antonio M."/>
            <person name="Oren A."/>
            <person name="Chaudhuri R.R."/>
            <person name="La Ragione R."/>
            <person name="Hildebrand F."/>
            <person name="Pallen M.J."/>
        </authorList>
    </citation>
    <scope>NUCLEOTIDE SEQUENCE</scope>
    <source>
        <strain evidence="1">CHK172-16539</strain>
    </source>
</reference>
<dbReference type="Proteomes" id="UP000824063">
    <property type="component" value="Unassembled WGS sequence"/>
</dbReference>
<comment type="caution">
    <text evidence="1">The sequence shown here is derived from an EMBL/GenBank/DDBJ whole genome shotgun (WGS) entry which is preliminary data.</text>
</comment>
<dbReference type="Gene3D" id="3.50.50.60">
    <property type="entry name" value="FAD/NAD(P)-binding domain"/>
    <property type="match status" value="1"/>
</dbReference>
<protein>
    <submittedName>
        <fullName evidence="1">Pyridine nucleotide-disulfide oxidoreductase</fullName>
    </submittedName>
</protein>
<accession>A0A9D2F6N2</accession>
<feature type="non-terminal residue" evidence="1">
    <location>
        <position position="60"/>
    </location>
</feature>
<gene>
    <name evidence="1" type="ORF">IAA20_05870</name>
</gene>
<dbReference type="EMBL" id="DXBN01000131">
    <property type="protein sequence ID" value="HIZ53450.1"/>
    <property type="molecule type" value="Genomic_DNA"/>
</dbReference>
<organism evidence="1 2">
    <name type="scientific">Candidatus Enterococcus avicola</name>
    <dbReference type="NCBI Taxonomy" id="2838561"/>
    <lineage>
        <taxon>Bacteria</taxon>
        <taxon>Bacillati</taxon>
        <taxon>Bacillota</taxon>
        <taxon>Bacilli</taxon>
        <taxon>Lactobacillales</taxon>
        <taxon>Enterococcaceae</taxon>
        <taxon>Enterococcus</taxon>
    </lineage>
</organism>
<name>A0A9D2F6N2_9ENTE</name>
<evidence type="ECO:0000313" key="2">
    <source>
        <dbReference type="Proteomes" id="UP000824063"/>
    </source>
</evidence>
<reference evidence="1" key="2">
    <citation type="submission" date="2021-04" db="EMBL/GenBank/DDBJ databases">
        <authorList>
            <person name="Gilroy R."/>
        </authorList>
    </citation>
    <scope>NUCLEOTIDE SEQUENCE</scope>
    <source>
        <strain evidence="1">CHK172-16539</strain>
    </source>
</reference>
<sequence length="60" mass="6522">MSKKIVIVGGVAGGASTAARVRRLDEHAEIVMFERGPFVSFSNCCLPFHLSETIEKAEDL</sequence>
<dbReference type="SUPFAM" id="SSF51905">
    <property type="entry name" value="FAD/NAD(P)-binding domain"/>
    <property type="match status" value="1"/>
</dbReference>
<dbReference type="InterPro" id="IPR036188">
    <property type="entry name" value="FAD/NAD-bd_sf"/>
</dbReference>